<evidence type="ECO:0000256" key="1">
    <source>
        <dbReference type="SAM" id="Phobius"/>
    </source>
</evidence>
<keyword evidence="2" id="KW-1185">Reference proteome</keyword>
<proteinExistence type="predicted"/>
<evidence type="ECO:0000313" key="3">
    <source>
        <dbReference type="RefSeq" id="XP_022755412.1"/>
    </source>
</evidence>
<dbReference type="KEGG" id="dzi:111303420"/>
<keyword evidence="1" id="KW-0812">Transmembrane</keyword>
<protein>
    <submittedName>
        <fullName evidence="3">Uncharacterized protein LOC111303420</fullName>
    </submittedName>
</protein>
<sequence length="117" mass="13441">MNLPAVRDLVPEGLDSLKDEKRWDAEGDHPVEVKELSRSKWSIHLDEDEREGSETIKENLNALSGLIQACGKKGKSVHWSDKVLYVFLVAFSSLIYFAYFPRRVTPGSRQAQLRRRK</sequence>
<organism evidence="2 3">
    <name type="scientific">Durio zibethinus</name>
    <name type="common">Durian</name>
    <dbReference type="NCBI Taxonomy" id="66656"/>
    <lineage>
        <taxon>Eukaryota</taxon>
        <taxon>Viridiplantae</taxon>
        <taxon>Streptophyta</taxon>
        <taxon>Embryophyta</taxon>
        <taxon>Tracheophyta</taxon>
        <taxon>Spermatophyta</taxon>
        <taxon>Magnoliopsida</taxon>
        <taxon>eudicotyledons</taxon>
        <taxon>Gunneridae</taxon>
        <taxon>Pentapetalae</taxon>
        <taxon>rosids</taxon>
        <taxon>malvids</taxon>
        <taxon>Malvales</taxon>
        <taxon>Malvaceae</taxon>
        <taxon>Helicteroideae</taxon>
        <taxon>Durio</taxon>
    </lineage>
</organism>
<name>A0A6P5ZSA1_DURZI</name>
<reference evidence="3" key="1">
    <citation type="submission" date="2025-08" db="UniProtKB">
        <authorList>
            <consortium name="RefSeq"/>
        </authorList>
    </citation>
    <scope>IDENTIFICATION</scope>
    <source>
        <tissue evidence="3">Fruit stalk</tissue>
    </source>
</reference>
<dbReference type="RefSeq" id="XP_022755412.1">
    <property type="nucleotide sequence ID" value="XM_022899677.1"/>
</dbReference>
<keyword evidence="1" id="KW-0472">Membrane</keyword>
<dbReference type="OrthoDB" id="513595at2759"/>
<accession>A0A6P5ZSA1</accession>
<dbReference type="AlphaFoldDB" id="A0A6P5ZSA1"/>
<feature type="transmembrane region" description="Helical" evidence="1">
    <location>
        <begin position="83"/>
        <end position="100"/>
    </location>
</feature>
<dbReference type="GeneID" id="111303420"/>
<dbReference type="Proteomes" id="UP000515121">
    <property type="component" value="Unplaced"/>
</dbReference>
<evidence type="ECO:0000313" key="2">
    <source>
        <dbReference type="Proteomes" id="UP000515121"/>
    </source>
</evidence>
<gene>
    <name evidence="3" type="primary">LOC111303420</name>
</gene>
<keyword evidence="1" id="KW-1133">Transmembrane helix</keyword>